<keyword evidence="1" id="KW-1133">Transmembrane helix</keyword>
<keyword evidence="1" id="KW-0812">Transmembrane</keyword>
<proteinExistence type="predicted"/>
<dbReference type="Proteomes" id="UP000270468">
    <property type="component" value="Unassembled WGS sequence"/>
</dbReference>
<organism evidence="2 3">
    <name type="scientific">Filibacter tadaridae</name>
    <dbReference type="NCBI Taxonomy" id="2483811"/>
    <lineage>
        <taxon>Bacteria</taxon>
        <taxon>Bacillati</taxon>
        <taxon>Bacillota</taxon>
        <taxon>Bacilli</taxon>
        <taxon>Bacillales</taxon>
        <taxon>Caryophanaceae</taxon>
        <taxon>Filibacter</taxon>
    </lineage>
</organism>
<protein>
    <submittedName>
        <fullName evidence="2">Uncharacterized protein</fullName>
    </submittedName>
</protein>
<keyword evidence="1" id="KW-0472">Membrane</keyword>
<dbReference type="EMBL" id="UXAV01000012">
    <property type="protein sequence ID" value="VDC18192.1"/>
    <property type="molecule type" value="Genomic_DNA"/>
</dbReference>
<feature type="transmembrane region" description="Helical" evidence="1">
    <location>
        <begin position="6"/>
        <end position="23"/>
    </location>
</feature>
<feature type="transmembrane region" description="Helical" evidence="1">
    <location>
        <begin position="35"/>
        <end position="53"/>
    </location>
</feature>
<name>A0A3P5WQK6_9BACL</name>
<gene>
    <name evidence="2" type="ORF">FILTAD_00113</name>
</gene>
<dbReference type="RefSeq" id="WP_124068565.1">
    <property type="nucleotide sequence ID" value="NZ_CBCRXF010000013.1"/>
</dbReference>
<evidence type="ECO:0000313" key="2">
    <source>
        <dbReference type="EMBL" id="VDC18192.1"/>
    </source>
</evidence>
<reference evidence="2 3" key="1">
    <citation type="submission" date="2018-11" db="EMBL/GenBank/DDBJ databases">
        <authorList>
            <person name="Criscuolo A."/>
        </authorList>
    </citation>
    <scope>NUCLEOTIDE SEQUENCE [LARGE SCALE GENOMIC DNA]</scope>
    <source>
        <strain evidence="2">ATB-66</strain>
    </source>
</reference>
<evidence type="ECO:0000256" key="1">
    <source>
        <dbReference type="SAM" id="Phobius"/>
    </source>
</evidence>
<evidence type="ECO:0000313" key="3">
    <source>
        <dbReference type="Proteomes" id="UP000270468"/>
    </source>
</evidence>
<sequence length="61" mass="6976">MRAFKFIIPIMLIVGAFGWMMLSKNYQEVPEQSRLFITLGAMVLSGVISYFLFPKNEGEKS</sequence>
<dbReference type="AlphaFoldDB" id="A0A3P5WQK6"/>
<dbReference type="OrthoDB" id="2454149at2"/>
<accession>A0A3P5WQK6</accession>
<keyword evidence="3" id="KW-1185">Reference proteome</keyword>